<dbReference type="Proteomes" id="UP000254266">
    <property type="component" value="Unassembled WGS sequence"/>
</dbReference>
<keyword evidence="2" id="KW-1185">Reference proteome</keyword>
<gene>
    <name evidence="1" type="ORF">DIZ80_07080</name>
</gene>
<dbReference type="InterPro" id="IPR019291">
    <property type="entry name" value="Host_attachment_protein"/>
</dbReference>
<evidence type="ECO:0008006" key="3">
    <source>
        <dbReference type="Google" id="ProtNLM"/>
    </source>
</evidence>
<protein>
    <recommendedName>
        <fullName evidence="3">Host attachment protein</fullName>
    </recommendedName>
</protein>
<evidence type="ECO:0000313" key="1">
    <source>
        <dbReference type="EMBL" id="RDH83892.1"/>
    </source>
</evidence>
<evidence type="ECO:0000313" key="2">
    <source>
        <dbReference type="Proteomes" id="UP000254266"/>
    </source>
</evidence>
<accession>A0A370DG65</accession>
<organism evidence="1 2">
    <name type="scientific">endosymbiont of Galathealinum brachiosum</name>
    <dbReference type="NCBI Taxonomy" id="2200906"/>
    <lineage>
        <taxon>Bacteria</taxon>
        <taxon>Pseudomonadati</taxon>
        <taxon>Pseudomonadota</taxon>
        <taxon>Gammaproteobacteria</taxon>
        <taxon>sulfur-oxidizing symbionts</taxon>
    </lineage>
</organism>
<name>A0A370DG65_9GAMM</name>
<reference evidence="1 2" key="1">
    <citation type="journal article" date="2018" name="ISME J.">
        <title>Endosymbiont genomes yield clues of tubeworm success.</title>
        <authorList>
            <person name="Li Y."/>
            <person name="Liles M.R."/>
            <person name="Halanych K.M."/>
        </authorList>
    </citation>
    <scope>NUCLEOTIDE SEQUENCE [LARGE SCALE GENOMIC DNA]</scope>
    <source>
        <strain evidence="1">A1464</strain>
    </source>
</reference>
<dbReference type="EMBL" id="QFXC01000008">
    <property type="protein sequence ID" value="RDH83892.1"/>
    <property type="molecule type" value="Genomic_DNA"/>
</dbReference>
<sequence>MPKTWVVVAESSRAKIYEVEKNESNKSLKEITGFTHSINRSHFQHLSGNQQKESRHSQLCGSLDTHKDHERTEFARTIGDHLNSARNKGQFNKLILMSPPKFLGDLRKNLGNETNKFVVSEVDKNLVRHTLKDIQAHMPIRY</sequence>
<dbReference type="Pfam" id="PF10116">
    <property type="entry name" value="Host_attach"/>
    <property type="match status" value="1"/>
</dbReference>
<comment type="caution">
    <text evidence="1">The sequence shown here is derived from an EMBL/GenBank/DDBJ whole genome shotgun (WGS) entry which is preliminary data.</text>
</comment>
<proteinExistence type="predicted"/>
<dbReference type="AlphaFoldDB" id="A0A370DG65"/>